<dbReference type="GeneID" id="115953578"/>
<dbReference type="InterPro" id="IPR016095">
    <property type="entry name" value="Ribosomal_uL1_3-a/b-sand"/>
</dbReference>
<evidence type="ECO:0000313" key="2">
    <source>
        <dbReference type="EnsemblPlants" id="QL07p041306:mrna:CDS:1"/>
    </source>
</evidence>
<dbReference type="Gene3D" id="3.40.50.790">
    <property type="match status" value="1"/>
</dbReference>
<sequence length="518" mass="58051">MAMAIADPNPPPTTSRVSPKTIQKAVKALLKWRDSKSQTQKPQLLSDDEFFYLILTLKKIPTQIRTNPYKIPIPHPLLAQELCLIIDDRSHSNLDKAAAKSKIESEQIPISKVLKLSKLKSDYRPFEAKRKLCDSYDMFFVDKRIVPLMPGLLGKHFYQKKKLPVPVDLTHKNWKEQIERARSSALVYLRSGTCCVVKVARLSLGKKEIAENVVAAINGVVEIVPRKWDGVRSLHLRLMESVALPVYQAVPEVTLKAEEVEEEKGEEVVEKEGKGEEVGADEGKKGEKVKKKKKGRIHEMRYMDVNIGDVFDEDQLGSDEGEDVGEMGSGELESKKRKKGDKSKTEGKDSGKSKRLKKLDKAKKEDGLIENNDGLLAAKGKKEDGVKRKKVGLSVEDVKSSEKKVKKEDGLKENNDGLLAAKGKKEYGVKKKKVGLSVEDVKSSEKRLKNKDGLTENRDGLLATKGRKEDGVKKRKVELPVEDEKSSEKKLKKKKSAEVKLKSGEKEMKPKKSKKAVE</sequence>
<feature type="compositionally biased region" description="Basic and acidic residues" evidence="1">
    <location>
        <begin position="439"/>
        <end position="459"/>
    </location>
</feature>
<dbReference type="InterPro" id="IPR023674">
    <property type="entry name" value="Ribosomal_uL1-like"/>
</dbReference>
<reference evidence="2 3" key="1">
    <citation type="journal article" date="2016" name="G3 (Bethesda)">
        <title>First Draft Assembly and Annotation of the Genome of a California Endemic Oak Quercus lobata Nee (Fagaceae).</title>
        <authorList>
            <person name="Sork V.L."/>
            <person name="Fitz-Gibbon S.T."/>
            <person name="Puiu D."/>
            <person name="Crepeau M."/>
            <person name="Gugger P.F."/>
            <person name="Sherman R."/>
            <person name="Stevens K."/>
            <person name="Langley C.H."/>
            <person name="Pellegrini M."/>
            <person name="Salzberg S.L."/>
        </authorList>
    </citation>
    <scope>NUCLEOTIDE SEQUENCE [LARGE SCALE GENOMIC DNA]</scope>
    <source>
        <strain evidence="2 3">cv. SW786</strain>
    </source>
</reference>
<feature type="region of interest" description="Disordered" evidence="1">
    <location>
        <begin position="438"/>
        <end position="518"/>
    </location>
</feature>
<dbReference type="CDD" id="cd00403">
    <property type="entry name" value="Ribosomal_L1"/>
    <property type="match status" value="1"/>
</dbReference>
<dbReference type="FunFam" id="3.40.50.790:FF:000012">
    <property type="entry name" value="Ribosomal protein L1p/L10e family"/>
    <property type="match status" value="1"/>
</dbReference>
<feature type="region of interest" description="Disordered" evidence="1">
    <location>
        <begin position="397"/>
        <end position="416"/>
    </location>
</feature>
<dbReference type="RefSeq" id="XP_030927173.1">
    <property type="nucleotide sequence ID" value="XM_031071313.1"/>
</dbReference>
<dbReference type="InParanoid" id="A0A7N2R897"/>
<accession>A0A7N2R897</accession>
<evidence type="ECO:0000256" key="1">
    <source>
        <dbReference type="SAM" id="MobiDB-lite"/>
    </source>
</evidence>
<dbReference type="EnsemblPlants" id="QL07p041306:mrna">
    <property type="protein sequence ID" value="QL07p041306:mrna:CDS:1"/>
    <property type="gene ID" value="QL07p041306"/>
</dbReference>
<feature type="compositionally biased region" description="Basic and acidic residues" evidence="1">
    <location>
        <begin position="496"/>
        <end position="518"/>
    </location>
</feature>
<dbReference type="KEGG" id="qlo:115953578"/>
<evidence type="ECO:0000313" key="3">
    <source>
        <dbReference type="Proteomes" id="UP000594261"/>
    </source>
</evidence>
<feature type="compositionally biased region" description="Basic and acidic residues" evidence="1">
    <location>
        <begin position="466"/>
        <end position="489"/>
    </location>
</feature>
<name>A0A7N2R897_QUELO</name>
<keyword evidence="3" id="KW-1185">Reference proteome</keyword>
<dbReference type="InterPro" id="IPR050257">
    <property type="entry name" value="eL8/uL1-like"/>
</dbReference>
<dbReference type="SUPFAM" id="SSF56808">
    <property type="entry name" value="Ribosomal protein L1"/>
    <property type="match status" value="1"/>
</dbReference>
<reference evidence="2" key="2">
    <citation type="submission" date="2021-01" db="UniProtKB">
        <authorList>
            <consortium name="EnsemblPlants"/>
        </authorList>
    </citation>
    <scope>IDENTIFICATION</scope>
</reference>
<dbReference type="InterPro" id="IPR028364">
    <property type="entry name" value="Ribosomal_uL1/biogenesis"/>
</dbReference>
<evidence type="ECO:0008006" key="4">
    <source>
        <dbReference type="Google" id="ProtNLM"/>
    </source>
</evidence>
<gene>
    <name evidence="2" type="primary">LOC115953578</name>
</gene>
<proteinExistence type="predicted"/>
<dbReference type="OrthoDB" id="10251727at2759"/>
<dbReference type="EMBL" id="LRBV02000007">
    <property type="status" value="NOT_ANNOTATED_CDS"/>
    <property type="molecule type" value="Genomic_DNA"/>
</dbReference>
<feature type="region of interest" description="Disordered" evidence="1">
    <location>
        <begin position="312"/>
        <end position="391"/>
    </location>
</feature>
<dbReference type="PANTHER" id="PTHR23105">
    <property type="entry name" value="RIBOSOMAL PROTEIN L7AE FAMILY MEMBER"/>
    <property type="match status" value="1"/>
</dbReference>
<feature type="compositionally biased region" description="Basic and acidic residues" evidence="1">
    <location>
        <begin position="266"/>
        <end position="286"/>
    </location>
</feature>
<dbReference type="FunCoup" id="A0A7N2R897">
    <property type="interactions" value="2694"/>
</dbReference>
<feature type="compositionally biased region" description="Basic and acidic residues" evidence="1">
    <location>
        <begin position="397"/>
        <end position="415"/>
    </location>
</feature>
<feature type="region of interest" description="Disordered" evidence="1">
    <location>
        <begin position="260"/>
        <end position="294"/>
    </location>
</feature>
<dbReference type="OMA" id="EENKYPK"/>
<dbReference type="Proteomes" id="UP000594261">
    <property type="component" value="Chromosome 7"/>
</dbReference>
<feature type="compositionally biased region" description="Basic and acidic residues" evidence="1">
    <location>
        <begin position="342"/>
        <end position="352"/>
    </location>
</feature>
<dbReference type="Gramene" id="QL07p041306:mrna">
    <property type="protein sequence ID" value="QL07p041306:mrna:CDS:1"/>
    <property type="gene ID" value="QL07p041306"/>
</dbReference>
<feature type="compositionally biased region" description="Acidic residues" evidence="1">
    <location>
        <begin position="312"/>
        <end position="325"/>
    </location>
</feature>
<dbReference type="GO" id="GO:0003723">
    <property type="term" value="F:RNA binding"/>
    <property type="evidence" value="ECO:0007669"/>
    <property type="project" value="InterPro"/>
</dbReference>
<organism evidence="2 3">
    <name type="scientific">Quercus lobata</name>
    <name type="common">Valley oak</name>
    <dbReference type="NCBI Taxonomy" id="97700"/>
    <lineage>
        <taxon>Eukaryota</taxon>
        <taxon>Viridiplantae</taxon>
        <taxon>Streptophyta</taxon>
        <taxon>Embryophyta</taxon>
        <taxon>Tracheophyta</taxon>
        <taxon>Spermatophyta</taxon>
        <taxon>Magnoliopsida</taxon>
        <taxon>eudicotyledons</taxon>
        <taxon>Gunneridae</taxon>
        <taxon>Pentapetalae</taxon>
        <taxon>rosids</taxon>
        <taxon>fabids</taxon>
        <taxon>Fagales</taxon>
        <taxon>Fagaceae</taxon>
        <taxon>Quercus</taxon>
    </lineage>
</organism>
<dbReference type="AlphaFoldDB" id="A0A7N2R897"/>
<protein>
    <recommendedName>
        <fullName evidence="4">Ribosomal protein L1</fullName>
    </recommendedName>
</protein>
<dbReference type="Pfam" id="PF00687">
    <property type="entry name" value="Ribosomal_L1"/>
    <property type="match status" value="1"/>
</dbReference>